<feature type="region of interest" description="Disordered" evidence="1">
    <location>
        <begin position="66"/>
        <end position="106"/>
    </location>
</feature>
<gene>
    <name evidence="2" type="ORF">RHSIM_Rhsim09G0006600</name>
</gene>
<dbReference type="AlphaFoldDB" id="A0A834GFA3"/>
<reference evidence="2" key="1">
    <citation type="submission" date="2019-11" db="EMBL/GenBank/DDBJ databases">
        <authorList>
            <person name="Liu Y."/>
            <person name="Hou J."/>
            <person name="Li T.-Q."/>
            <person name="Guan C.-H."/>
            <person name="Wu X."/>
            <person name="Wu H.-Z."/>
            <person name="Ling F."/>
            <person name="Zhang R."/>
            <person name="Shi X.-G."/>
            <person name="Ren J.-P."/>
            <person name="Chen E.-F."/>
            <person name="Sun J.-M."/>
        </authorList>
    </citation>
    <scope>NUCLEOTIDE SEQUENCE</scope>
    <source>
        <strain evidence="2">Adult_tree_wgs_1</strain>
        <tissue evidence="2">Leaves</tissue>
    </source>
</reference>
<accession>A0A834GFA3</accession>
<sequence length="106" mass="11516">MPLVTSSPCHSGASSNVLRKDDMGNVPPSVMVSSSCFDVLKSCDSNDFSCVTDQVSYTSLTVTIHSRASKKHEVPENDPVAPRQSTRFREPPRIPLEGDFVGPRHG</sequence>
<comment type="caution">
    <text evidence="2">The sequence shown here is derived from an EMBL/GenBank/DDBJ whole genome shotgun (WGS) entry which is preliminary data.</text>
</comment>
<protein>
    <submittedName>
        <fullName evidence="2">Uncharacterized protein</fullName>
    </submittedName>
</protein>
<feature type="region of interest" description="Disordered" evidence="1">
    <location>
        <begin position="1"/>
        <end position="25"/>
    </location>
</feature>
<evidence type="ECO:0000256" key="1">
    <source>
        <dbReference type="SAM" id="MobiDB-lite"/>
    </source>
</evidence>
<evidence type="ECO:0000313" key="3">
    <source>
        <dbReference type="Proteomes" id="UP000626092"/>
    </source>
</evidence>
<evidence type="ECO:0000313" key="2">
    <source>
        <dbReference type="EMBL" id="KAF7133256.1"/>
    </source>
</evidence>
<dbReference type="EMBL" id="WJXA01000009">
    <property type="protein sequence ID" value="KAF7133256.1"/>
    <property type="molecule type" value="Genomic_DNA"/>
</dbReference>
<dbReference type="Proteomes" id="UP000626092">
    <property type="component" value="Unassembled WGS sequence"/>
</dbReference>
<name>A0A834GFA3_RHOSS</name>
<feature type="compositionally biased region" description="Polar residues" evidence="1">
    <location>
        <begin position="1"/>
        <end position="17"/>
    </location>
</feature>
<dbReference type="OrthoDB" id="10300207at2759"/>
<keyword evidence="3" id="KW-1185">Reference proteome</keyword>
<organism evidence="2 3">
    <name type="scientific">Rhododendron simsii</name>
    <name type="common">Sims's rhododendron</name>
    <dbReference type="NCBI Taxonomy" id="118357"/>
    <lineage>
        <taxon>Eukaryota</taxon>
        <taxon>Viridiplantae</taxon>
        <taxon>Streptophyta</taxon>
        <taxon>Embryophyta</taxon>
        <taxon>Tracheophyta</taxon>
        <taxon>Spermatophyta</taxon>
        <taxon>Magnoliopsida</taxon>
        <taxon>eudicotyledons</taxon>
        <taxon>Gunneridae</taxon>
        <taxon>Pentapetalae</taxon>
        <taxon>asterids</taxon>
        <taxon>Ericales</taxon>
        <taxon>Ericaceae</taxon>
        <taxon>Ericoideae</taxon>
        <taxon>Rhodoreae</taxon>
        <taxon>Rhododendron</taxon>
    </lineage>
</organism>
<proteinExistence type="predicted"/>